<keyword evidence="3" id="KW-1185">Reference proteome</keyword>
<gene>
    <name evidence="2" type="ORF">R7226_28865</name>
</gene>
<reference evidence="3" key="1">
    <citation type="submission" date="2023-07" db="EMBL/GenBank/DDBJ databases">
        <title>Conexibacter stalactiti sp. nov., isolated from stalactites in a lava cave and emended description of the genus Conexibacter.</title>
        <authorList>
            <person name="Lee S.D."/>
        </authorList>
    </citation>
    <scope>NUCLEOTIDE SEQUENCE [LARGE SCALE GENOMIC DNA]</scope>
    <source>
        <strain evidence="3">KCTC 39840</strain>
    </source>
</reference>
<comment type="caution">
    <text evidence="2">The sequence shown here is derived from an EMBL/GenBank/DDBJ whole genome shotgun (WGS) entry which is preliminary data.</text>
</comment>
<dbReference type="RefSeq" id="WP_318600934.1">
    <property type="nucleotide sequence ID" value="NZ_JAWSTH010000140.1"/>
</dbReference>
<proteinExistence type="predicted"/>
<feature type="region of interest" description="Disordered" evidence="1">
    <location>
        <begin position="166"/>
        <end position="190"/>
    </location>
</feature>
<protein>
    <submittedName>
        <fullName evidence="2">Uncharacterized protein</fullName>
    </submittedName>
</protein>
<dbReference type="Proteomes" id="UP001284601">
    <property type="component" value="Unassembled WGS sequence"/>
</dbReference>
<evidence type="ECO:0000313" key="3">
    <source>
        <dbReference type="Proteomes" id="UP001284601"/>
    </source>
</evidence>
<evidence type="ECO:0000256" key="1">
    <source>
        <dbReference type="SAM" id="MobiDB-lite"/>
    </source>
</evidence>
<evidence type="ECO:0000313" key="2">
    <source>
        <dbReference type="EMBL" id="MDW5598406.1"/>
    </source>
</evidence>
<accession>A0ABU4HYQ4</accession>
<sequence length="385" mass="39949">MPRRLVALAGVLSTLAVIAVIGPVSSASAFAWKDECYVMAHNGTITTARMASWLPGPPIPGTSPAIIAIYIATGLEPGKTGMLVNNTGTPVTWGCHGAIIYATHKGTLTCNYSAPSRGGNSFGCNGPAYRTHWRYDDDDIYVDVLFDGPVPTVFPGARGAAALAAPPSLAPPPRTSAPVPTATIAGSSPAQTRIARQAVLRARDLPGGSWRKTTAISRAGLLGRLWTTGELPAGCGDGDKEDESAPPGVSGSLFVRGGGREAAGSLVAVERSAAEAKRHLAEAMSPRSINCLAGLMRSADARARTRTDTTATVRALRTDGFPAGSKAYRITVGSRAGGKTAKPAHLDVVATRDGETWALFVFFDGSGRPFDDTRDAVLGVGERID</sequence>
<organism evidence="2 3">
    <name type="scientific">Conexibacter stalactiti</name>
    <dbReference type="NCBI Taxonomy" id="1940611"/>
    <lineage>
        <taxon>Bacteria</taxon>
        <taxon>Bacillati</taxon>
        <taxon>Actinomycetota</taxon>
        <taxon>Thermoleophilia</taxon>
        <taxon>Solirubrobacterales</taxon>
        <taxon>Conexibacteraceae</taxon>
        <taxon>Conexibacter</taxon>
    </lineage>
</organism>
<dbReference type="EMBL" id="JAWSTH010000140">
    <property type="protein sequence ID" value="MDW5598406.1"/>
    <property type="molecule type" value="Genomic_DNA"/>
</dbReference>
<name>A0ABU4HYQ4_9ACTN</name>